<protein>
    <submittedName>
        <fullName evidence="1">Uncharacterized protein</fullName>
    </submittedName>
</protein>
<dbReference type="EMBL" id="SNRW01000124">
    <property type="protein sequence ID" value="KAA6403235.1"/>
    <property type="molecule type" value="Genomic_DNA"/>
</dbReference>
<evidence type="ECO:0000313" key="1">
    <source>
        <dbReference type="EMBL" id="KAA6403235.1"/>
    </source>
</evidence>
<gene>
    <name evidence="1" type="ORF">EZS28_001250</name>
</gene>
<reference evidence="1 2" key="1">
    <citation type="submission" date="2019-03" db="EMBL/GenBank/DDBJ databases">
        <title>Single cell metagenomics reveals metabolic interactions within the superorganism composed of flagellate Streblomastix strix and complex community of Bacteroidetes bacteria on its surface.</title>
        <authorList>
            <person name="Treitli S.C."/>
            <person name="Kolisko M."/>
            <person name="Husnik F."/>
            <person name="Keeling P."/>
            <person name="Hampl V."/>
        </authorList>
    </citation>
    <scope>NUCLEOTIDE SEQUENCE [LARGE SCALE GENOMIC DNA]</scope>
    <source>
        <strain evidence="1">ST1C</strain>
    </source>
</reference>
<sequence>MATYIIATKALGNCDLSRKIYLHKHQMVQSSEVIKSSNTNPAKGQLQYQNTGSTTWNDEDFSSNPDPSNKTFRFTYDEGYTSTIGTFIYTNVVNCEYFEVGSPRTQPLFESTDGTMNLMNVYLHDIVLEDCSLIQIAGPSLAGGADLKVDILLSHFERIALHKATDVDPV</sequence>
<proteinExistence type="predicted"/>
<organism evidence="1 2">
    <name type="scientific">Streblomastix strix</name>
    <dbReference type="NCBI Taxonomy" id="222440"/>
    <lineage>
        <taxon>Eukaryota</taxon>
        <taxon>Metamonada</taxon>
        <taxon>Preaxostyla</taxon>
        <taxon>Oxymonadida</taxon>
        <taxon>Streblomastigidae</taxon>
        <taxon>Streblomastix</taxon>
    </lineage>
</organism>
<accession>A0A5J4X9H2</accession>
<dbReference type="Proteomes" id="UP000324800">
    <property type="component" value="Unassembled WGS sequence"/>
</dbReference>
<name>A0A5J4X9H2_9EUKA</name>
<evidence type="ECO:0000313" key="2">
    <source>
        <dbReference type="Proteomes" id="UP000324800"/>
    </source>
</evidence>
<comment type="caution">
    <text evidence="1">The sequence shown here is derived from an EMBL/GenBank/DDBJ whole genome shotgun (WGS) entry which is preliminary data.</text>
</comment>
<dbReference type="AlphaFoldDB" id="A0A5J4X9H2"/>